<proteinExistence type="predicted"/>
<reference evidence="7 8" key="1">
    <citation type="journal article" date="2020" name="Int. J. Syst. Evol. Microbiol.">
        <title>Novel acetic acid bacteria from cider fermentations: Acetobacter conturbans sp. nov. and Acetobacter fallax sp. nov.</title>
        <authorList>
            <person name="Sombolestani A.S."/>
            <person name="Cleenwerck I."/>
            <person name="Cnockaert M."/>
            <person name="Borremans W."/>
            <person name="Wieme A.D."/>
            <person name="De Vuyst L."/>
            <person name="Vandamme P."/>
        </authorList>
    </citation>
    <scope>NUCLEOTIDE SEQUENCE [LARGE SCALE GENOMIC DNA]</scope>
    <source>
        <strain evidence="7 8">LMG 30640</strain>
    </source>
</reference>
<keyword evidence="2 5" id="KW-0812">Transmembrane</keyword>
<feature type="transmembrane region" description="Helical" evidence="5">
    <location>
        <begin position="129"/>
        <end position="149"/>
    </location>
</feature>
<dbReference type="SUPFAM" id="SSF161098">
    <property type="entry name" value="MetI-like"/>
    <property type="match status" value="1"/>
</dbReference>
<evidence type="ECO:0000256" key="3">
    <source>
        <dbReference type="ARBA" id="ARBA00022989"/>
    </source>
</evidence>
<evidence type="ECO:0000256" key="1">
    <source>
        <dbReference type="ARBA" id="ARBA00004141"/>
    </source>
</evidence>
<feature type="signal peptide" evidence="6">
    <location>
        <begin position="1"/>
        <end position="26"/>
    </location>
</feature>
<evidence type="ECO:0000313" key="7">
    <source>
        <dbReference type="EMBL" id="NHN84411.1"/>
    </source>
</evidence>
<protein>
    <submittedName>
        <fullName evidence="7">Uncharacterized protein</fullName>
    </submittedName>
</protein>
<evidence type="ECO:0000313" key="8">
    <source>
        <dbReference type="Proteomes" id="UP000635278"/>
    </source>
</evidence>
<keyword evidence="3 5" id="KW-1133">Transmembrane helix</keyword>
<dbReference type="Proteomes" id="UP000635278">
    <property type="component" value="Unassembled WGS sequence"/>
</dbReference>
<name>A0ABX0JPI2_9PROT</name>
<keyword evidence="4 5" id="KW-0472">Membrane</keyword>
<comment type="subcellular location">
    <subcellularLocation>
        <location evidence="1">Membrane</location>
        <topology evidence="1">Multi-pass membrane protein</topology>
    </subcellularLocation>
</comment>
<gene>
    <name evidence="7" type="ORF">GOB93_07100</name>
</gene>
<accession>A0ABX0JPI2</accession>
<evidence type="ECO:0000256" key="2">
    <source>
        <dbReference type="ARBA" id="ARBA00022692"/>
    </source>
</evidence>
<feature type="transmembrane region" description="Helical" evidence="5">
    <location>
        <begin position="37"/>
        <end position="60"/>
    </location>
</feature>
<evidence type="ECO:0000256" key="5">
    <source>
        <dbReference type="SAM" id="Phobius"/>
    </source>
</evidence>
<feature type="chain" id="PRO_5046364063" evidence="6">
    <location>
        <begin position="27"/>
        <end position="152"/>
    </location>
</feature>
<organism evidence="7 8">
    <name type="scientific">Acetobacter musti</name>
    <dbReference type="NCBI Taxonomy" id="864732"/>
    <lineage>
        <taxon>Bacteria</taxon>
        <taxon>Pseudomonadati</taxon>
        <taxon>Pseudomonadota</taxon>
        <taxon>Alphaproteobacteria</taxon>
        <taxon>Acetobacterales</taxon>
        <taxon>Acetobacteraceae</taxon>
        <taxon>Acetobacter</taxon>
    </lineage>
</organism>
<keyword evidence="6" id="KW-0732">Signal</keyword>
<sequence>MPLHSPAYGPFALLAAVILISATATAAATLALPRRQFWITAAISLWIPATVLAFQMPSLLSPTETTRNAGHMLMIAVIQGVLLSPALSLPILTALSKAHPSLARTAQGLGAGPLRRIAILWFPLLRYRLFFSLGLGALLTVLLASTLLFHTS</sequence>
<dbReference type="InterPro" id="IPR035906">
    <property type="entry name" value="MetI-like_sf"/>
</dbReference>
<dbReference type="RefSeq" id="WP_173582807.1">
    <property type="nucleotide sequence ID" value="NZ_WOTB01000007.1"/>
</dbReference>
<evidence type="ECO:0000256" key="6">
    <source>
        <dbReference type="SAM" id="SignalP"/>
    </source>
</evidence>
<feature type="transmembrane region" description="Helical" evidence="5">
    <location>
        <begin position="72"/>
        <end position="92"/>
    </location>
</feature>
<keyword evidence="8" id="KW-1185">Reference proteome</keyword>
<evidence type="ECO:0000256" key="4">
    <source>
        <dbReference type="ARBA" id="ARBA00023136"/>
    </source>
</evidence>
<dbReference type="EMBL" id="WOTB01000007">
    <property type="protein sequence ID" value="NHN84411.1"/>
    <property type="molecule type" value="Genomic_DNA"/>
</dbReference>
<comment type="caution">
    <text evidence="7">The sequence shown here is derived from an EMBL/GenBank/DDBJ whole genome shotgun (WGS) entry which is preliminary data.</text>
</comment>